<proteinExistence type="predicted"/>
<feature type="compositionally biased region" description="Pro residues" evidence="1">
    <location>
        <begin position="29"/>
        <end position="40"/>
    </location>
</feature>
<dbReference type="AlphaFoldDB" id="A0AAN6VEC1"/>
<sequence length="233" mass="26504">MAGARASPPNFLKKLPFEYTFLDERRVPETPPPPQNPLASPPKKTRPLAASAQPAEFYSQYQCPICGTRIADEHGANFIGHGSCLHRGTCTKPECIHAYYGTDKKWASPYKGCKTLYCQAAGCGKQIEEWCFVEAKMWKSGKIVFANHKIDPEVERAYYSARNELFERKDEEKAQEGKPEMKKESKEKKRKERKEKKSKDETWCEADSLTGSRFWDNCLMICCFPCIMAALVG</sequence>
<gene>
    <name evidence="2" type="ORF">C8A00DRAFT_46580</name>
</gene>
<reference evidence="2" key="1">
    <citation type="journal article" date="2023" name="Mol. Phylogenet. Evol.">
        <title>Genome-scale phylogeny and comparative genomics of the fungal order Sordariales.</title>
        <authorList>
            <person name="Hensen N."/>
            <person name="Bonometti L."/>
            <person name="Westerberg I."/>
            <person name="Brannstrom I.O."/>
            <person name="Guillou S."/>
            <person name="Cros-Aarteil S."/>
            <person name="Calhoun S."/>
            <person name="Haridas S."/>
            <person name="Kuo A."/>
            <person name="Mondo S."/>
            <person name="Pangilinan J."/>
            <person name="Riley R."/>
            <person name="LaButti K."/>
            <person name="Andreopoulos B."/>
            <person name="Lipzen A."/>
            <person name="Chen C."/>
            <person name="Yan M."/>
            <person name="Daum C."/>
            <person name="Ng V."/>
            <person name="Clum A."/>
            <person name="Steindorff A."/>
            <person name="Ohm R.A."/>
            <person name="Martin F."/>
            <person name="Silar P."/>
            <person name="Natvig D.O."/>
            <person name="Lalanne C."/>
            <person name="Gautier V."/>
            <person name="Ament-Velasquez S.L."/>
            <person name="Kruys A."/>
            <person name="Hutchinson M.I."/>
            <person name="Powell A.J."/>
            <person name="Barry K."/>
            <person name="Miller A.N."/>
            <person name="Grigoriev I.V."/>
            <person name="Debuchy R."/>
            <person name="Gladieux P."/>
            <person name="Hiltunen Thoren M."/>
            <person name="Johannesson H."/>
        </authorList>
    </citation>
    <scope>NUCLEOTIDE SEQUENCE</scope>
    <source>
        <strain evidence="2">CBS 538.74</strain>
    </source>
</reference>
<reference evidence="2" key="2">
    <citation type="submission" date="2023-05" db="EMBL/GenBank/DDBJ databases">
        <authorList>
            <consortium name="Lawrence Berkeley National Laboratory"/>
            <person name="Steindorff A."/>
            <person name="Hensen N."/>
            <person name="Bonometti L."/>
            <person name="Westerberg I."/>
            <person name="Brannstrom I.O."/>
            <person name="Guillou S."/>
            <person name="Cros-Aarteil S."/>
            <person name="Calhoun S."/>
            <person name="Haridas S."/>
            <person name="Kuo A."/>
            <person name="Mondo S."/>
            <person name="Pangilinan J."/>
            <person name="Riley R."/>
            <person name="Labutti K."/>
            <person name="Andreopoulos B."/>
            <person name="Lipzen A."/>
            <person name="Chen C."/>
            <person name="Yanf M."/>
            <person name="Daum C."/>
            <person name="Ng V."/>
            <person name="Clum A."/>
            <person name="Ohm R."/>
            <person name="Martin F."/>
            <person name="Silar P."/>
            <person name="Natvig D."/>
            <person name="Lalanne C."/>
            <person name="Gautier V."/>
            <person name="Ament-Velasquez S.L."/>
            <person name="Kruys A."/>
            <person name="Hutchinson M.I."/>
            <person name="Powell A.J."/>
            <person name="Barry K."/>
            <person name="Miller A.N."/>
            <person name="Grigoriev I.V."/>
            <person name="Debuchy R."/>
            <person name="Gladieux P."/>
            <person name="Thoren M.H."/>
            <person name="Johannesson H."/>
        </authorList>
    </citation>
    <scope>NUCLEOTIDE SEQUENCE</scope>
    <source>
        <strain evidence="2">CBS 538.74</strain>
    </source>
</reference>
<feature type="region of interest" description="Disordered" evidence="1">
    <location>
        <begin position="170"/>
        <end position="202"/>
    </location>
</feature>
<evidence type="ECO:0000256" key="1">
    <source>
        <dbReference type="SAM" id="MobiDB-lite"/>
    </source>
</evidence>
<dbReference type="Proteomes" id="UP001302745">
    <property type="component" value="Unassembled WGS sequence"/>
</dbReference>
<feature type="compositionally biased region" description="Basic and acidic residues" evidence="1">
    <location>
        <begin position="170"/>
        <end position="187"/>
    </location>
</feature>
<dbReference type="EMBL" id="MU857113">
    <property type="protein sequence ID" value="KAK4149913.1"/>
    <property type="molecule type" value="Genomic_DNA"/>
</dbReference>
<protein>
    <submittedName>
        <fullName evidence="2">Uncharacterized protein</fullName>
    </submittedName>
</protein>
<evidence type="ECO:0000313" key="2">
    <source>
        <dbReference type="EMBL" id="KAK4149913.1"/>
    </source>
</evidence>
<evidence type="ECO:0000313" key="3">
    <source>
        <dbReference type="Proteomes" id="UP001302745"/>
    </source>
</evidence>
<name>A0AAN6VEC1_9PEZI</name>
<organism evidence="2 3">
    <name type="scientific">Chaetomidium leptoderma</name>
    <dbReference type="NCBI Taxonomy" id="669021"/>
    <lineage>
        <taxon>Eukaryota</taxon>
        <taxon>Fungi</taxon>
        <taxon>Dikarya</taxon>
        <taxon>Ascomycota</taxon>
        <taxon>Pezizomycotina</taxon>
        <taxon>Sordariomycetes</taxon>
        <taxon>Sordariomycetidae</taxon>
        <taxon>Sordariales</taxon>
        <taxon>Chaetomiaceae</taxon>
        <taxon>Chaetomidium</taxon>
    </lineage>
</organism>
<accession>A0AAN6VEC1</accession>
<keyword evidence="3" id="KW-1185">Reference proteome</keyword>
<feature type="region of interest" description="Disordered" evidence="1">
    <location>
        <begin position="23"/>
        <end position="46"/>
    </location>
</feature>
<comment type="caution">
    <text evidence="2">The sequence shown here is derived from an EMBL/GenBank/DDBJ whole genome shotgun (WGS) entry which is preliminary data.</text>
</comment>